<dbReference type="PANTHER" id="PTHR11346">
    <property type="entry name" value="GALECTIN"/>
    <property type="match status" value="1"/>
</dbReference>
<dbReference type="GeneTree" id="ENSGT00940000160378"/>
<sequence length="133" mass="15454">MNYTFSSSLLINNICKGEQELFFPLPVEAPSRFHINLKAGQDIALHINPRGQEQIVVRNSFLNGSWGPEERELPFNPFQPGQYFELSIRCGNHRFKVYVNGQPFFNYAHRYRNFPQIDTLQIDGDVVLSYIQC</sequence>
<dbReference type="AlphaFoldDB" id="A0A8C6Y4A3"/>
<reference evidence="5" key="2">
    <citation type="submission" date="2025-09" db="UniProtKB">
        <authorList>
            <consortium name="Ensembl"/>
        </authorList>
    </citation>
    <scope>IDENTIFICATION</scope>
</reference>
<dbReference type="Proteomes" id="UP000694559">
    <property type="component" value="Unplaced"/>
</dbReference>
<dbReference type="FunFam" id="2.60.120.200:FF:000124">
    <property type="entry name" value="Galectin-4"/>
    <property type="match status" value="1"/>
</dbReference>
<reference evidence="5" key="1">
    <citation type="submission" date="2025-08" db="UniProtKB">
        <authorList>
            <consortium name="Ensembl"/>
        </authorList>
    </citation>
    <scope>IDENTIFICATION</scope>
</reference>
<evidence type="ECO:0000259" key="4">
    <source>
        <dbReference type="PROSITE" id="PS51304"/>
    </source>
</evidence>
<evidence type="ECO:0000256" key="3">
    <source>
        <dbReference type="RuleBase" id="RU102079"/>
    </source>
</evidence>
<dbReference type="CDD" id="cd00070">
    <property type="entry name" value="GLECT"/>
    <property type="match status" value="1"/>
</dbReference>
<name>A0A8C6Y4A3_NAJNA</name>
<organism evidence="5 6">
    <name type="scientific">Naja naja</name>
    <name type="common">Indian cobra</name>
    <dbReference type="NCBI Taxonomy" id="35670"/>
    <lineage>
        <taxon>Eukaryota</taxon>
        <taxon>Metazoa</taxon>
        <taxon>Chordata</taxon>
        <taxon>Craniata</taxon>
        <taxon>Vertebrata</taxon>
        <taxon>Euteleostomi</taxon>
        <taxon>Lepidosauria</taxon>
        <taxon>Squamata</taxon>
        <taxon>Bifurcata</taxon>
        <taxon>Unidentata</taxon>
        <taxon>Episquamata</taxon>
        <taxon>Toxicofera</taxon>
        <taxon>Serpentes</taxon>
        <taxon>Colubroidea</taxon>
        <taxon>Elapidae</taxon>
        <taxon>Elapinae</taxon>
        <taxon>Naja</taxon>
    </lineage>
</organism>
<keyword evidence="2" id="KW-0677">Repeat</keyword>
<dbReference type="InterPro" id="IPR013320">
    <property type="entry name" value="ConA-like_dom_sf"/>
</dbReference>
<dbReference type="Pfam" id="PF00337">
    <property type="entry name" value="Gal-bind_lectin"/>
    <property type="match status" value="1"/>
</dbReference>
<evidence type="ECO:0000256" key="1">
    <source>
        <dbReference type="ARBA" id="ARBA00022734"/>
    </source>
</evidence>
<feature type="domain" description="Galectin" evidence="4">
    <location>
        <begin position="1"/>
        <end position="133"/>
    </location>
</feature>
<dbReference type="Ensembl" id="ENSNNAT00000025061.1">
    <property type="protein sequence ID" value="ENSNNAP00000023902.1"/>
    <property type="gene ID" value="ENSNNAG00000015721.1"/>
</dbReference>
<dbReference type="PROSITE" id="PS51304">
    <property type="entry name" value="GALECTIN"/>
    <property type="match status" value="1"/>
</dbReference>
<protein>
    <recommendedName>
        <fullName evidence="3">Galectin</fullName>
    </recommendedName>
</protein>
<keyword evidence="1 3" id="KW-0430">Lectin</keyword>
<dbReference type="InterPro" id="IPR001079">
    <property type="entry name" value="Galectin_CRD"/>
</dbReference>
<dbReference type="GO" id="GO:0030246">
    <property type="term" value="F:carbohydrate binding"/>
    <property type="evidence" value="ECO:0007669"/>
    <property type="project" value="UniProtKB-UniRule"/>
</dbReference>
<dbReference type="OMA" id="FEMAINV"/>
<keyword evidence="6" id="KW-1185">Reference proteome</keyword>
<proteinExistence type="predicted"/>
<dbReference type="SMART" id="SM00276">
    <property type="entry name" value="GLECT"/>
    <property type="match status" value="1"/>
</dbReference>
<evidence type="ECO:0000313" key="6">
    <source>
        <dbReference type="Proteomes" id="UP000694559"/>
    </source>
</evidence>
<dbReference type="InterPro" id="IPR044156">
    <property type="entry name" value="Galectin-like"/>
</dbReference>
<accession>A0A8C6Y4A3</accession>
<dbReference type="PANTHER" id="PTHR11346:SF32">
    <property type="entry name" value="GALECTIN-4"/>
    <property type="match status" value="1"/>
</dbReference>
<dbReference type="SUPFAM" id="SSF49899">
    <property type="entry name" value="Concanavalin A-like lectins/glucanases"/>
    <property type="match status" value="1"/>
</dbReference>
<evidence type="ECO:0000313" key="5">
    <source>
        <dbReference type="Ensembl" id="ENSNNAP00000023902.1"/>
    </source>
</evidence>
<dbReference type="Gene3D" id="2.60.120.200">
    <property type="match status" value="1"/>
</dbReference>
<dbReference type="SMART" id="SM00908">
    <property type="entry name" value="Gal-bind_lectin"/>
    <property type="match status" value="1"/>
</dbReference>
<evidence type="ECO:0000256" key="2">
    <source>
        <dbReference type="ARBA" id="ARBA00022737"/>
    </source>
</evidence>